<gene>
    <name evidence="2" type="ORF">L1049_012258</name>
</gene>
<evidence type="ECO:0000256" key="1">
    <source>
        <dbReference type="SAM" id="MobiDB-lite"/>
    </source>
</evidence>
<sequence>MASPSQAHRDLQADKKSTSKQVDSSFRQIPPSTSNPTQNKSMAERSTKWQMPRSLYIY</sequence>
<comment type="caution">
    <text evidence="2">The sequence shown here is derived from an EMBL/GenBank/DDBJ whole genome shotgun (WGS) entry which is preliminary data.</text>
</comment>
<proteinExistence type="predicted"/>
<reference evidence="2 3" key="1">
    <citation type="journal article" date="2024" name="Plant J.">
        <title>Genome sequences and population genomics reveal climatic adaptation and genomic divergence between two closely related sweetgum species.</title>
        <authorList>
            <person name="Xu W.Q."/>
            <person name="Ren C.Q."/>
            <person name="Zhang X.Y."/>
            <person name="Comes H.P."/>
            <person name="Liu X.H."/>
            <person name="Li Y.G."/>
            <person name="Kettle C.J."/>
            <person name="Jalonen R."/>
            <person name="Gaisberger H."/>
            <person name="Ma Y.Z."/>
            <person name="Qiu Y.X."/>
        </authorList>
    </citation>
    <scope>NUCLEOTIDE SEQUENCE [LARGE SCALE GENOMIC DNA]</scope>
    <source>
        <strain evidence="2">Hangzhou</strain>
    </source>
</reference>
<dbReference type="AlphaFoldDB" id="A0AAP0RYP8"/>
<feature type="compositionally biased region" description="Polar residues" evidence="1">
    <location>
        <begin position="19"/>
        <end position="41"/>
    </location>
</feature>
<organism evidence="2 3">
    <name type="scientific">Liquidambar formosana</name>
    <name type="common">Formosan gum</name>
    <dbReference type="NCBI Taxonomy" id="63359"/>
    <lineage>
        <taxon>Eukaryota</taxon>
        <taxon>Viridiplantae</taxon>
        <taxon>Streptophyta</taxon>
        <taxon>Embryophyta</taxon>
        <taxon>Tracheophyta</taxon>
        <taxon>Spermatophyta</taxon>
        <taxon>Magnoliopsida</taxon>
        <taxon>eudicotyledons</taxon>
        <taxon>Gunneridae</taxon>
        <taxon>Pentapetalae</taxon>
        <taxon>Saxifragales</taxon>
        <taxon>Altingiaceae</taxon>
        <taxon>Liquidambar</taxon>
    </lineage>
</organism>
<evidence type="ECO:0000313" key="3">
    <source>
        <dbReference type="Proteomes" id="UP001415857"/>
    </source>
</evidence>
<feature type="region of interest" description="Disordered" evidence="1">
    <location>
        <begin position="1"/>
        <end position="58"/>
    </location>
</feature>
<protein>
    <submittedName>
        <fullName evidence="2">Uncharacterized protein</fullName>
    </submittedName>
</protein>
<keyword evidence="3" id="KW-1185">Reference proteome</keyword>
<feature type="compositionally biased region" description="Basic and acidic residues" evidence="1">
    <location>
        <begin position="7"/>
        <end position="17"/>
    </location>
</feature>
<dbReference type="EMBL" id="JBBPBK010000006">
    <property type="protein sequence ID" value="KAK9283999.1"/>
    <property type="molecule type" value="Genomic_DNA"/>
</dbReference>
<evidence type="ECO:0000313" key="2">
    <source>
        <dbReference type="EMBL" id="KAK9283999.1"/>
    </source>
</evidence>
<name>A0AAP0RYP8_LIQFO</name>
<accession>A0AAP0RYP8</accession>
<dbReference type="Proteomes" id="UP001415857">
    <property type="component" value="Unassembled WGS sequence"/>
</dbReference>